<sequence length="127" mass="14487">MIGQCEQKKFKEIVYTVGCCGTQIRNDIANKLFGFHYAQDVQNENSPSEFYDLVLLAQQTSKIQYTAMAKEYRPSSAQLKLIGFSSRSLQYMMTINKVVQYAFISIYITAPFLQNVVNPFIATKFGI</sequence>
<accession>A0AA86TPF9</accession>
<protein>
    <submittedName>
        <fullName evidence="2">Hypothetical_protein</fullName>
    </submittedName>
</protein>
<reference evidence="2 3" key="2">
    <citation type="submission" date="2024-07" db="EMBL/GenBank/DDBJ databases">
        <authorList>
            <person name="Akdeniz Z."/>
        </authorList>
    </citation>
    <scope>NUCLEOTIDE SEQUENCE [LARGE SCALE GENOMIC DNA]</scope>
</reference>
<evidence type="ECO:0000313" key="2">
    <source>
        <dbReference type="EMBL" id="CAL6063246.1"/>
    </source>
</evidence>
<evidence type="ECO:0000313" key="1">
    <source>
        <dbReference type="EMBL" id="CAI9918703.1"/>
    </source>
</evidence>
<dbReference type="EMBL" id="CATOUU010000166">
    <property type="protein sequence ID" value="CAI9918703.1"/>
    <property type="molecule type" value="Genomic_DNA"/>
</dbReference>
<name>A0AA86TPF9_9EUKA</name>
<keyword evidence="3" id="KW-1185">Reference proteome</keyword>
<reference evidence="1" key="1">
    <citation type="submission" date="2023-06" db="EMBL/GenBank/DDBJ databases">
        <authorList>
            <person name="Kurt Z."/>
        </authorList>
    </citation>
    <scope>NUCLEOTIDE SEQUENCE</scope>
</reference>
<proteinExistence type="predicted"/>
<organism evidence="1">
    <name type="scientific">Hexamita inflata</name>
    <dbReference type="NCBI Taxonomy" id="28002"/>
    <lineage>
        <taxon>Eukaryota</taxon>
        <taxon>Metamonada</taxon>
        <taxon>Diplomonadida</taxon>
        <taxon>Hexamitidae</taxon>
        <taxon>Hexamitinae</taxon>
        <taxon>Hexamita</taxon>
    </lineage>
</organism>
<gene>
    <name evidence="2" type="ORF">HINF_LOCUS50780</name>
    <name evidence="1" type="ORF">HINF_LOCUS6348</name>
</gene>
<evidence type="ECO:0000313" key="3">
    <source>
        <dbReference type="Proteomes" id="UP001642409"/>
    </source>
</evidence>
<dbReference type="EMBL" id="CAXDID020000245">
    <property type="protein sequence ID" value="CAL6063246.1"/>
    <property type="molecule type" value="Genomic_DNA"/>
</dbReference>
<comment type="caution">
    <text evidence="1">The sequence shown here is derived from an EMBL/GenBank/DDBJ whole genome shotgun (WGS) entry which is preliminary data.</text>
</comment>
<dbReference type="Proteomes" id="UP001642409">
    <property type="component" value="Unassembled WGS sequence"/>
</dbReference>
<dbReference type="AlphaFoldDB" id="A0AA86TPF9"/>